<dbReference type="Proteomes" id="UP000191112">
    <property type="component" value="Unassembled WGS sequence"/>
</dbReference>
<name>A0A1T5F6N2_9FLAO</name>
<evidence type="ECO:0000256" key="2">
    <source>
        <dbReference type="ARBA" id="ARBA00022723"/>
    </source>
</evidence>
<sequence>MDTLSQLKEELKNEYETTKAFFDRFPEDKNDYAPHEKSMKLMPLASHIAEVFAWPKFILNTSELDFGKGDYQPVKISTKAELQQKLEDDYNAGIASLEAATEDQLEPNWAIKNNGETMMEWTKYGAIRHALNQATHHRAQLGVYYRLNDIPLPPSYGPSADTEY</sequence>
<comment type="similarity">
    <text evidence="1">Belongs to the DinB family.</text>
</comment>
<dbReference type="RefSeq" id="WP_079667086.1">
    <property type="nucleotide sequence ID" value="NZ_FUYZ01000005.1"/>
</dbReference>
<keyword evidence="5" id="KW-1185">Reference proteome</keyword>
<dbReference type="Gene3D" id="1.20.120.450">
    <property type="entry name" value="dinb family like domain"/>
    <property type="match status" value="1"/>
</dbReference>
<organism evidence="4 5">
    <name type="scientific">Soonwooa buanensis</name>
    <dbReference type="NCBI Taxonomy" id="619805"/>
    <lineage>
        <taxon>Bacteria</taxon>
        <taxon>Pseudomonadati</taxon>
        <taxon>Bacteroidota</taxon>
        <taxon>Flavobacteriia</taxon>
        <taxon>Flavobacteriales</taxon>
        <taxon>Weeksellaceae</taxon>
        <taxon>Chryseobacterium group</taxon>
        <taxon>Soonwooa</taxon>
    </lineage>
</organism>
<evidence type="ECO:0000313" key="4">
    <source>
        <dbReference type="EMBL" id="SKB91832.1"/>
    </source>
</evidence>
<feature type="binding site" evidence="3">
    <location>
        <position position="137"/>
    </location>
    <ligand>
        <name>a divalent metal cation</name>
        <dbReference type="ChEBI" id="CHEBI:60240"/>
    </ligand>
</feature>
<proteinExistence type="inferred from homology"/>
<keyword evidence="2 3" id="KW-0479">Metal-binding</keyword>
<dbReference type="InterPro" id="IPR007837">
    <property type="entry name" value="DinB"/>
</dbReference>
<dbReference type="SUPFAM" id="SSF109854">
    <property type="entry name" value="DinB/YfiT-like putative metalloenzymes"/>
    <property type="match status" value="1"/>
</dbReference>
<gene>
    <name evidence="4" type="ORF">SAMN05660477_01844</name>
</gene>
<dbReference type="GO" id="GO:0046872">
    <property type="term" value="F:metal ion binding"/>
    <property type="evidence" value="ECO:0007669"/>
    <property type="project" value="UniProtKB-KW"/>
</dbReference>
<accession>A0A1T5F6N2</accession>
<dbReference type="Pfam" id="PF05163">
    <property type="entry name" value="DinB"/>
    <property type="match status" value="1"/>
</dbReference>
<dbReference type="EMBL" id="FUYZ01000005">
    <property type="protein sequence ID" value="SKB91832.1"/>
    <property type="molecule type" value="Genomic_DNA"/>
</dbReference>
<dbReference type="STRING" id="619805.SAMN05660477_01844"/>
<evidence type="ECO:0000313" key="5">
    <source>
        <dbReference type="Proteomes" id="UP000191112"/>
    </source>
</evidence>
<dbReference type="AlphaFoldDB" id="A0A1T5F6N2"/>
<feature type="binding site" evidence="3">
    <location>
        <position position="47"/>
    </location>
    <ligand>
        <name>a divalent metal cation</name>
        <dbReference type="ChEBI" id="CHEBI:60240"/>
    </ligand>
</feature>
<dbReference type="InterPro" id="IPR034660">
    <property type="entry name" value="DinB/YfiT-like"/>
</dbReference>
<evidence type="ECO:0000256" key="1">
    <source>
        <dbReference type="ARBA" id="ARBA00008635"/>
    </source>
</evidence>
<protein>
    <submittedName>
        <fullName evidence="4">Uncharacterized damage-inducible protein DinB (Forms a four-helix bundle)</fullName>
    </submittedName>
</protein>
<reference evidence="4 5" key="1">
    <citation type="submission" date="2017-02" db="EMBL/GenBank/DDBJ databases">
        <authorList>
            <person name="Peterson S.W."/>
        </authorList>
    </citation>
    <scope>NUCLEOTIDE SEQUENCE [LARGE SCALE GENOMIC DNA]</scope>
    <source>
        <strain evidence="4 5">DSM 22323</strain>
    </source>
</reference>
<evidence type="ECO:0000256" key="3">
    <source>
        <dbReference type="PIRSR" id="PIRSR607837-1"/>
    </source>
</evidence>
<dbReference type="OrthoDB" id="119432at2"/>